<sequence>MLSRRTSEIVWTNFRFFLARWLTYCFLVSWVPMFLNLRLIMMVGEGGRSDDCVGKIGADSAVLGRGASADTPSIQSECCQQFECYVSMFYGGSGFGPSS</sequence>
<accession>A0A835C7Q8</accession>
<reference evidence="2" key="1">
    <citation type="submission" date="2020-09" db="EMBL/GenBank/DDBJ databases">
        <title>Genome-Enabled Discovery of Anthraquinone Biosynthesis in Senna tora.</title>
        <authorList>
            <person name="Kang S.-H."/>
            <person name="Pandey R.P."/>
            <person name="Lee C.-M."/>
            <person name="Sim J.-S."/>
            <person name="Jeong J.-T."/>
            <person name="Choi B.-S."/>
            <person name="Jung M."/>
            <person name="Ginzburg D."/>
            <person name="Zhao K."/>
            <person name="Won S.Y."/>
            <person name="Oh T.-J."/>
            <person name="Yu Y."/>
            <person name="Kim N.-H."/>
            <person name="Lee O.R."/>
            <person name="Lee T.-H."/>
            <person name="Bashyal P."/>
            <person name="Kim T.-S."/>
            <person name="Lee W.-H."/>
            <person name="Kawkins C."/>
            <person name="Kim C.-K."/>
            <person name="Kim J.S."/>
            <person name="Ahn B.O."/>
            <person name="Rhee S.Y."/>
            <person name="Sohng J.K."/>
        </authorList>
    </citation>
    <scope>NUCLEOTIDE SEQUENCE</scope>
    <source>
        <tissue evidence="2">Leaf</tissue>
    </source>
</reference>
<proteinExistence type="predicted"/>
<keyword evidence="3" id="KW-1185">Reference proteome</keyword>
<keyword evidence="1" id="KW-0812">Transmembrane</keyword>
<keyword evidence="1" id="KW-0472">Membrane</keyword>
<dbReference type="AlphaFoldDB" id="A0A835C7Q8"/>
<evidence type="ECO:0000256" key="1">
    <source>
        <dbReference type="SAM" id="Phobius"/>
    </source>
</evidence>
<evidence type="ECO:0000313" key="3">
    <source>
        <dbReference type="Proteomes" id="UP000634136"/>
    </source>
</evidence>
<gene>
    <name evidence="2" type="ORF">G2W53_009305</name>
</gene>
<keyword evidence="1" id="KW-1133">Transmembrane helix</keyword>
<evidence type="ECO:0000313" key="2">
    <source>
        <dbReference type="EMBL" id="KAF7834446.1"/>
    </source>
</evidence>
<feature type="transmembrane region" description="Helical" evidence="1">
    <location>
        <begin position="21"/>
        <end position="41"/>
    </location>
</feature>
<organism evidence="2 3">
    <name type="scientific">Senna tora</name>
    <dbReference type="NCBI Taxonomy" id="362788"/>
    <lineage>
        <taxon>Eukaryota</taxon>
        <taxon>Viridiplantae</taxon>
        <taxon>Streptophyta</taxon>
        <taxon>Embryophyta</taxon>
        <taxon>Tracheophyta</taxon>
        <taxon>Spermatophyta</taxon>
        <taxon>Magnoliopsida</taxon>
        <taxon>eudicotyledons</taxon>
        <taxon>Gunneridae</taxon>
        <taxon>Pentapetalae</taxon>
        <taxon>rosids</taxon>
        <taxon>fabids</taxon>
        <taxon>Fabales</taxon>
        <taxon>Fabaceae</taxon>
        <taxon>Caesalpinioideae</taxon>
        <taxon>Cassia clade</taxon>
        <taxon>Senna</taxon>
    </lineage>
</organism>
<name>A0A835C7Q8_9FABA</name>
<dbReference type="EMBL" id="JAAIUW010000004">
    <property type="protein sequence ID" value="KAF7834446.1"/>
    <property type="molecule type" value="Genomic_DNA"/>
</dbReference>
<protein>
    <submittedName>
        <fullName evidence="2">Uncharacterized protein</fullName>
    </submittedName>
</protein>
<dbReference type="Proteomes" id="UP000634136">
    <property type="component" value="Unassembled WGS sequence"/>
</dbReference>
<comment type="caution">
    <text evidence="2">The sequence shown here is derived from an EMBL/GenBank/DDBJ whole genome shotgun (WGS) entry which is preliminary data.</text>
</comment>